<organism evidence="4 5">
    <name type="scientific">Marchantia polymorpha subsp. ruderalis</name>
    <dbReference type="NCBI Taxonomy" id="1480154"/>
    <lineage>
        <taxon>Eukaryota</taxon>
        <taxon>Viridiplantae</taxon>
        <taxon>Streptophyta</taxon>
        <taxon>Embryophyta</taxon>
        <taxon>Marchantiophyta</taxon>
        <taxon>Marchantiopsida</taxon>
        <taxon>Marchantiidae</taxon>
        <taxon>Marchantiales</taxon>
        <taxon>Marchantiaceae</taxon>
        <taxon>Marchantia</taxon>
    </lineage>
</organism>
<dbReference type="PROSITE" id="PS51375">
    <property type="entry name" value="PPR"/>
    <property type="match status" value="1"/>
</dbReference>
<protein>
    <recommendedName>
        <fullName evidence="7">Pentacotripeptide-repeat region of PRORP domain-containing protein</fullName>
    </recommendedName>
</protein>
<proteinExistence type="predicted"/>
<dbReference type="EMBL" id="AP019872">
    <property type="protein sequence ID" value="BBN16808.1"/>
    <property type="molecule type" value="Genomic_DNA"/>
</dbReference>
<evidence type="ECO:0000313" key="3">
    <source>
        <dbReference type="EMBL" id="BBN16807.1"/>
    </source>
</evidence>
<dbReference type="Proteomes" id="UP000077202">
    <property type="component" value="Unassembled WGS sequence"/>
</dbReference>
<dbReference type="PANTHER" id="PTHR47880">
    <property type="entry name" value="OS05G0353300 PROTEIN"/>
    <property type="match status" value="1"/>
</dbReference>
<evidence type="ECO:0000256" key="1">
    <source>
        <dbReference type="ARBA" id="ARBA00022737"/>
    </source>
</evidence>
<keyword evidence="5" id="KW-1185">Reference proteome</keyword>
<gene>
    <name evidence="4" type="ORF">AXG93_829s1080</name>
    <name evidence="3" type="ORF">Mp_7g09450</name>
</gene>
<accession>A0A176W227</accession>
<dbReference type="Pfam" id="PF01535">
    <property type="entry name" value="PPR"/>
    <property type="match status" value="2"/>
</dbReference>
<evidence type="ECO:0000313" key="6">
    <source>
        <dbReference type="Proteomes" id="UP001162541"/>
    </source>
</evidence>
<sequence length="541" mass="61616">MALCSSSFFTSVELSLPSQNGAKKSSNVGALSETRACLGIIDSRQVLRPCSTNASVASTLGKRSFGLARKFEGDEVREDGYSGLFKFSQERLLTGVKLHVHRLRSEWKLRSQVSKEDYHVSRDNDQGQHQSHKEALKEAIFELEYMVREPAEVLEGLQERLSTRDLELVLAYFAQEGRDSWCALEVFEWMQRVNRVGDDTHKLMMRIMFDWIMKLVEKEQPVEDVKSLLQDMHCVGLKPEFHIMQSIIATYWEKGMKAEALCFVKEMLDSEVETEGEDPVVFLILKMVKAGEQREALELIRHLRCCGFKLKVSAYTSGLVAAVVEQEQLTTTQRQIRDYERRGAILKLDHKDWEQLEIYENNLHGEAEQMAQWAVDEEVPEALPSVHERLLAMYCIAGKALEAEKALWGMKLAGKEPPMEMYNTILGICGYRNQTEAVVRILNRMEVSGKLPVKKTYSVLMGGYIKGGHCDSAAETMHLMLEKNIHPDPNVMLAVLRALQKAELVGSYLKLCKRLAEAGLIEPVILYFYIDPYNLCIIRPL</sequence>
<dbReference type="EMBL" id="AP019872">
    <property type="protein sequence ID" value="BBN16807.1"/>
    <property type="molecule type" value="Genomic_DNA"/>
</dbReference>
<dbReference type="PANTHER" id="PTHR47880:SF1">
    <property type="entry name" value="OS05G0353300 PROTEIN"/>
    <property type="match status" value="1"/>
</dbReference>
<name>A0A176W227_MARPO</name>
<dbReference type="InterPro" id="IPR011990">
    <property type="entry name" value="TPR-like_helical_dom_sf"/>
</dbReference>
<evidence type="ECO:0000256" key="2">
    <source>
        <dbReference type="PROSITE-ProRule" id="PRU00708"/>
    </source>
</evidence>
<keyword evidence="1" id="KW-0677">Repeat</keyword>
<dbReference type="EMBL" id="LVLJ01001979">
    <property type="protein sequence ID" value="OAE27107.1"/>
    <property type="molecule type" value="Genomic_DNA"/>
</dbReference>
<dbReference type="Gene3D" id="1.25.40.10">
    <property type="entry name" value="Tetratricopeptide repeat domain"/>
    <property type="match status" value="2"/>
</dbReference>
<evidence type="ECO:0000313" key="5">
    <source>
        <dbReference type="Proteomes" id="UP000077202"/>
    </source>
</evidence>
<evidence type="ECO:0008006" key="7">
    <source>
        <dbReference type="Google" id="ProtNLM"/>
    </source>
</evidence>
<dbReference type="InterPro" id="IPR002885">
    <property type="entry name" value="PPR_rpt"/>
</dbReference>
<reference evidence="6" key="3">
    <citation type="journal article" date="2020" name="Curr. Biol.">
        <title>Chromatin organization in early land plants reveals an ancestral association between H3K27me3, transposons, and constitutive heterochromatin.</title>
        <authorList>
            <person name="Montgomery S.A."/>
            <person name="Tanizawa Y."/>
            <person name="Galik B."/>
            <person name="Wang N."/>
            <person name="Ito T."/>
            <person name="Mochizuki T."/>
            <person name="Akimcheva S."/>
            <person name="Bowman J.L."/>
            <person name="Cognat V."/>
            <person name="Marechal-Drouard L."/>
            <person name="Ekker H."/>
            <person name="Hong S.F."/>
            <person name="Kohchi T."/>
            <person name="Lin S.S."/>
            <person name="Liu L.D."/>
            <person name="Nakamura Y."/>
            <person name="Valeeva L.R."/>
            <person name="Shakirov E.V."/>
            <person name="Shippen D.E."/>
            <person name="Wei W.L."/>
            <person name="Yagura M."/>
            <person name="Yamaoka S."/>
            <person name="Yamato K.T."/>
            <person name="Liu C."/>
            <person name="Berger F."/>
        </authorList>
    </citation>
    <scope>NUCLEOTIDE SEQUENCE [LARGE SCALE GENOMIC DNA]</scope>
    <source>
        <strain evidence="6">Tak-1</strain>
    </source>
</reference>
<evidence type="ECO:0000313" key="4">
    <source>
        <dbReference type="EMBL" id="OAE27107.1"/>
    </source>
</evidence>
<dbReference type="AlphaFoldDB" id="A0A176W227"/>
<dbReference type="Proteomes" id="UP001162541">
    <property type="component" value="Chromosome 7"/>
</dbReference>
<feature type="repeat" description="PPR" evidence="2">
    <location>
        <begin position="453"/>
        <end position="487"/>
    </location>
</feature>
<dbReference type="NCBIfam" id="TIGR00756">
    <property type="entry name" value="PPR"/>
    <property type="match status" value="1"/>
</dbReference>
<reference evidence="4 5" key="1">
    <citation type="submission" date="2016-03" db="EMBL/GenBank/DDBJ databases">
        <title>Mechanisms controlling the formation of the plant cell surface in tip-growing cells are functionally conserved among land plants.</title>
        <authorList>
            <person name="Honkanen S."/>
            <person name="Jones V.A."/>
            <person name="Morieri G."/>
            <person name="Champion C."/>
            <person name="Hetherington A.J."/>
            <person name="Kelly S."/>
            <person name="Saint-Marcoux D."/>
            <person name="Proust H."/>
            <person name="Prescott H."/>
            <person name="Dolan L."/>
        </authorList>
    </citation>
    <scope>NUCLEOTIDE SEQUENCE [LARGE SCALE GENOMIC DNA]</scope>
    <source>
        <strain evidence="5">cv. Tak-1 and cv. Tak-2</strain>
        <tissue evidence="4">Whole gametophyte</tissue>
    </source>
</reference>
<reference evidence="3" key="2">
    <citation type="journal article" date="2019" name="Curr. Biol.">
        <title>Chromatin organization in early land plants reveals an ancestral association between H3K27me3, transposons, and constitutive heterochromatin.</title>
        <authorList>
            <person name="Montgomery S.A."/>
            <person name="Tanizawa Y."/>
            <person name="Galik B."/>
            <person name="Wang N."/>
            <person name="Ito T."/>
            <person name="Mochizuki T."/>
            <person name="Akimcheva S."/>
            <person name="Bowman J."/>
            <person name="Cognat V."/>
            <person name="Drouard L."/>
            <person name="Ekker H."/>
            <person name="Houng S."/>
            <person name="Kohchi T."/>
            <person name="Lin S."/>
            <person name="Liu L.D."/>
            <person name="Nakamura Y."/>
            <person name="Valeeva L.R."/>
            <person name="Shakirov E.V."/>
            <person name="Shippen D.E."/>
            <person name="Wei W."/>
            <person name="Yagura M."/>
            <person name="Yamaoka S."/>
            <person name="Yamato K.T."/>
            <person name="Liu C."/>
            <person name="Berger F."/>
        </authorList>
    </citation>
    <scope>NUCLEOTIDE SEQUENCE [LARGE SCALE GENOMIC DNA]</scope>
    <source>
        <strain evidence="3">Tak-1</strain>
    </source>
</reference>